<proteinExistence type="predicted"/>
<feature type="domain" description="NAD-dependent epimerase/dehydratase" evidence="1">
    <location>
        <begin position="3"/>
        <end position="225"/>
    </location>
</feature>
<dbReference type="InterPro" id="IPR036291">
    <property type="entry name" value="NAD(P)-bd_dom_sf"/>
</dbReference>
<name>A0ABM8DP86_9BACT</name>
<evidence type="ECO:0000313" key="2">
    <source>
        <dbReference type="EMBL" id="BDU68779.1"/>
    </source>
</evidence>
<protein>
    <submittedName>
        <fullName evidence="2">dTDP-glucose 4,6-dehydratase</fullName>
    </submittedName>
</protein>
<dbReference type="RefSeq" id="WP_286355415.1">
    <property type="nucleotide sequence ID" value="NZ_AP027079.1"/>
</dbReference>
<gene>
    <name evidence="2" type="ORF">GETHOR_08800</name>
</gene>
<dbReference type="PANTHER" id="PTHR48079">
    <property type="entry name" value="PROTEIN YEEZ"/>
    <property type="match status" value="1"/>
</dbReference>
<evidence type="ECO:0000313" key="3">
    <source>
        <dbReference type="Proteomes" id="UP001242010"/>
    </source>
</evidence>
<dbReference type="SUPFAM" id="SSF51735">
    <property type="entry name" value="NAD(P)-binding Rossmann-fold domains"/>
    <property type="match status" value="1"/>
</dbReference>
<dbReference type="Proteomes" id="UP001242010">
    <property type="component" value="Chromosome"/>
</dbReference>
<dbReference type="InterPro" id="IPR051783">
    <property type="entry name" value="NAD(P)-dependent_oxidoreduct"/>
</dbReference>
<dbReference type="Pfam" id="PF01370">
    <property type="entry name" value="Epimerase"/>
    <property type="match status" value="1"/>
</dbReference>
<reference evidence="3" key="1">
    <citation type="journal article" date="2023" name="Int. J. Syst. Evol. Microbiol.">
        <title>Mesoterricola silvestris gen. nov., sp. nov., Mesoterricola sediminis sp. nov., Geothrix oryzae sp. nov., Geothrix edaphica sp. nov., Geothrix rubra sp. nov., and Geothrix limicola sp. nov., six novel members of Acidobacteriota isolated from soils.</title>
        <authorList>
            <person name="Itoh H."/>
            <person name="Sugisawa Y."/>
            <person name="Mise K."/>
            <person name="Xu Z."/>
            <person name="Kuniyasu M."/>
            <person name="Ushijima N."/>
            <person name="Kawano K."/>
            <person name="Kobayashi E."/>
            <person name="Shiratori Y."/>
            <person name="Masuda Y."/>
            <person name="Senoo K."/>
        </authorList>
    </citation>
    <scope>NUCLEOTIDE SEQUENCE [LARGE SCALE GENOMIC DNA]</scope>
    <source>
        <strain evidence="3">Red222</strain>
    </source>
</reference>
<dbReference type="PANTHER" id="PTHR48079:SF6">
    <property type="entry name" value="NAD(P)-BINDING DOMAIN-CONTAINING PROTEIN-RELATED"/>
    <property type="match status" value="1"/>
</dbReference>
<sequence length="303" mass="32096">MNVFVAGASGAIGLPLVAALVRQGHAVTGMTRSEVGANSLLALGAKVARVRAFDAPALEQALREAEAEVVIDELTALPKDPAEYGAAFPGDRRLRLEGGGNLHRAAQACGVRRYIQQASGFFLRVEAGLADESAPLAVDASPGIAAGAQMYAEIESRLQHRSGKMEGVLLRYGFFYGPNTWYHPEGATGASVRRGEFPVIGQGEGVWSFVHVDDAALATVAALAADPGTYHVVDDHPAPVHAWLPEFARWVGAPPPPHCTESEALENAGPDALYFGTKLCGATNAKAKQALNFRPRRPEWLQA</sequence>
<dbReference type="Gene3D" id="3.40.50.720">
    <property type="entry name" value="NAD(P)-binding Rossmann-like Domain"/>
    <property type="match status" value="1"/>
</dbReference>
<organism evidence="2 3">
    <name type="scientific">Geothrix oryzae</name>
    <dbReference type="NCBI Taxonomy" id="2927975"/>
    <lineage>
        <taxon>Bacteria</taxon>
        <taxon>Pseudomonadati</taxon>
        <taxon>Acidobacteriota</taxon>
        <taxon>Holophagae</taxon>
        <taxon>Holophagales</taxon>
        <taxon>Holophagaceae</taxon>
        <taxon>Geothrix</taxon>
    </lineage>
</organism>
<dbReference type="EMBL" id="AP027079">
    <property type="protein sequence ID" value="BDU68779.1"/>
    <property type="molecule type" value="Genomic_DNA"/>
</dbReference>
<dbReference type="InterPro" id="IPR001509">
    <property type="entry name" value="Epimerase_deHydtase"/>
</dbReference>
<keyword evidence="3" id="KW-1185">Reference proteome</keyword>
<accession>A0ABM8DP86</accession>
<evidence type="ECO:0000259" key="1">
    <source>
        <dbReference type="Pfam" id="PF01370"/>
    </source>
</evidence>